<keyword evidence="5" id="KW-1003">Cell membrane</keyword>
<dbReference type="AlphaFoldDB" id="A0A0D5NEZ4"/>
<feature type="transmembrane region" description="Helical" evidence="14">
    <location>
        <begin position="528"/>
        <end position="546"/>
    </location>
</feature>
<evidence type="ECO:0000259" key="15">
    <source>
        <dbReference type="Pfam" id="PF00361"/>
    </source>
</evidence>
<feature type="transmembrane region" description="Helical" evidence="14">
    <location>
        <begin position="627"/>
        <end position="645"/>
    </location>
</feature>
<dbReference type="Pfam" id="PF00662">
    <property type="entry name" value="Proton_antipo_N"/>
    <property type="match status" value="1"/>
</dbReference>
<dbReference type="PANTHER" id="PTHR43373">
    <property type="entry name" value="NA(+)/H(+) ANTIPORTER SUBUNIT"/>
    <property type="match status" value="1"/>
</dbReference>
<feature type="transmembrane region" description="Helical" evidence="14">
    <location>
        <begin position="32"/>
        <end position="51"/>
    </location>
</feature>
<evidence type="ECO:0000259" key="18">
    <source>
        <dbReference type="Pfam" id="PF13244"/>
    </source>
</evidence>
<feature type="transmembrane region" description="Helical" evidence="14">
    <location>
        <begin position="652"/>
        <end position="672"/>
    </location>
</feature>
<evidence type="ECO:0000259" key="17">
    <source>
        <dbReference type="Pfam" id="PF04039"/>
    </source>
</evidence>
<feature type="transmembrane region" description="Helical" evidence="14">
    <location>
        <begin position="111"/>
        <end position="127"/>
    </location>
</feature>
<feature type="transmembrane region" description="Helical" evidence="14">
    <location>
        <begin position="331"/>
        <end position="361"/>
    </location>
</feature>
<sequence length="967" mass="105484">MSLLHVAIIVPFLLASAVPLLGRLLRRVHAGWLVLPGPAVLFGYFVSRIPFVRQGGEFASLPWMPSLGIDFTVQLDGLSLLFALLISGIGSLVVLYSIFYLDKNKEQVRTFYVYLLLFMGAMLGVVLSDNMMVLYGFWELTSISSFLLIAFWHHRERSRYGALKSMLITVFGGLAMLAGFILLYVMSGTFSIRGIIDQAGTLAAHELFIPAMLLILLGAFTKSAQFPFHIWLPDAMEAPTPVSAYLHSATMVKAGLYLVARFNPFFAGAAEWFWLVSGFGLMTLIYGSFRALKQTDLKAMLAFSTVSQLGLIMSLLGLGSAAASAAGAEALLYTGAVTAAVFHIVNHAAFKGALFMVADIVDHETGTRDIRKLGGLLPLMPVTFTIALFGTFSMAGLPPFGGYLSKEMFLMAVLDTLHMDVWNAQTWSVLIPAVAWMASVFTFVYSMILLFRTFTGPLQPDKLERKPHEAPLGMLIPPAVLGLLALVFGLFPNLLSHSLIEPAIAAIVPRTLPADEHLAVHIAFWHGWTPEVFMTAGIIAAGIVLYKLHRWFKPLREPLFTRISLNRAYDWSLSTAERGAARLTGAYMTGSVRDYLSYIFVFFIAALGITMFLSGSLRIDMSQYAPLSLYEAVIIAVLIVSAAAVPFARSRLMAIIWTGAAGYMVTLFFVLFRAPDLALTQMIVETVSVTLFLLCFYHLPKLKREVSALRFKLTNFLIATGVGAVVTLIALGASGSPTFGSISEFFLQESYHSAGGKNVVNVILVDFRGFDTLLEITVLGIASLGIYALIKLSLDPDDAAGGSRLRTGRREPHAVRMKGKRRPDIHLPASNDVILRTVSKAVIFLILTFALYLFFSGHHEPGGGFIAALLTSSALVLLSMAFGMNTMEQVIPVDFRSLTAAGLMIALLTGIGSFLFDAPFLSHAFGYFDLPLLGRTELATAVLFDLGVYLSVVGVTMTIIFTIGRDI</sequence>
<evidence type="ECO:0000256" key="3">
    <source>
        <dbReference type="ARBA" id="ARBA00022448"/>
    </source>
</evidence>
<dbReference type="GO" id="GO:1902600">
    <property type="term" value="P:proton transmembrane transport"/>
    <property type="evidence" value="ECO:0007669"/>
    <property type="project" value="UniProtKB-KW"/>
</dbReference>
<evidence type="ECO:0000256" key="7">
    <source>
        <dbReference type="ARBA" id="ARBA00022781"/>
    </source>
</evidence>
<dbReference type="STRING" id="1126833.VN24_04190"/>
<evidence type="ECO:0000256" key="4">
    <source>
        <dbReference type="ARBA" id="ARBA00022449"/>
    </source>
</evidence>
<evidence type="ECO:0000256" key="10">
    <source>
        <dbReference type="ARBA" id="ARBA00023065"/>
    </source>
</evidence>
<comment type="subcellular location">
    <subcellularLocation>
        <location evidence="1">Cell membrane</location>
        <topology evidence="1">Multi-pass membrane protein</topology>
    </subcellularLocation>
    <subcellularLocation>
        <location evidence="13">Membrane</location>
        <topology evidence="13">Multi-pass membrane protein</topology>
    </subcellularLocation>
</comment>
<feature type="transmembrane region" description="Helical" evidence="14">
    <location>
        <begin position="678"/>
        <end position="699"/>
    </location>
</feature>
<keyword evidence="8 14" id="KW-1133">Transmembrane helix</keyword>
<dbReference type="InterPro" id="IPR007182">
    <property type="entry name" value="MnhB"/>
</dbReference>
<feature type="transmembrane region" description="Helical" evidence="14">
    <location>
        <begin position="373"/>
        <end position="395"/>
    </location>
</feature>
<keyword evidence="4" id="KW-0050">Antiport</keyword>
<accession>A0A0D5NEZ4</accession>
<evidence type="ECO:0000256" key="12">
    <source>
        <dbReference type="ARBA" id="ARBA00023201"/>
    </source>
</evidence>
<dbReference type="OrthoDB" id="9807568at2"/>
<evidence type="ECO:0000259" key="16">
    <source>
        <dbReference type="Pfam" id="PF00662"/>
    </source>
</evidence>
<dbReference type="PATRIC" id="fig|1126833.4.peg.915"/>
<feature type="transmembrane region" description="Helical" evidence="14">
    <location>
        <begin position="895"/>
        <end position="918"/>
    </location>
</feature>
<reference evidence="20 21" key="1">
    <citation type="journal article" date="2015" name="J. Biotechnol.">
        <title>Complete genome sequence of Paenibacillus beijingensis 7188(T) (=DSM 24997(T)), a novel rhizobacterium from jujube garden soil.</title>
        <authorList>
            <person name="Kwak Y."/>
            <person name="Shin J.H."/>
        </authorList>
    </citation>
    <scope>NUCLEOTIDE SEQUENCE [LARGE SCALE GENOMIC DNA]</scope>
    <source>
        <strain evidence="20 21">DSM 24997</strain>
    </source>
</reference>
<feature type="transmembrane region" description="Helical" evidence="14">
    <location>
        <begin position="833"/>
        <end position="855"/>
    </location>
</feature>
<keyword evidence="10" id="KW-0406">Ion transport</keyword>
<evidence type="ECO:0000256" key="6">
    <source>
        <dbReference type="ARBA" id="ARBA00022692"/>
    </source>
</evidence>
<evidence type="ECO:0000256" key="8">
    <source>
        <dbReference type="ARBA" id="ARBA00022989"/>
    </source>
</evidence>
<evidence type="ECO:0000256" key="2">
    <source>
        <dbReference type="ARBA" id="ARBA00008483"/>
    </source>
</evidence>
<feature type="domain" description="Na+/H+ antiporter MnhB subunit-related protein" evidence="17">
    <location>
        <begin position="834"/>
        <end position="958"/>
    </location>
</feature>
<feature type="transmembrane region" description="Helical" evidence="14">
    <location>
        <begin position="6"/>
        <end position="25"/>
    </location>
</feature>
<evidence type="ECO:0000313" key="20">
    <source>
        <dbReference type="EMBL" id="AJY73959.1"/>
    </source>
</evidence>
<evidence type="ECO:0000256" key="9">
    <source>
        <dbReference type="ARBA" id="ARBA00023053"/>
    </source>
</evidence>
<dbReference type="InterPro" id="IPR050616">
    <property type="entry name" value="CPA3_Na-H_Antiporter_A"/>
</dbReference>
<gene>
    <name evidence="20" type="ORF">VN24_04190</name>
</gene>
<feature type="transmembrane region" description="Helical" evidence="14">
    <location>
        <begin position="595"/>
        <end position="615"/>
    </location>
</feature>
<name>A0A0D5NEZ4_9BACL</name>
<feature type="transmembrane region" description="Helical" evidence="14">
    <location>
        <begin position="472"/>
        <end position="491"/>
    </location>
</feature>
<feature type="transmembrane region" description="Helical" evidence="14">
    <location>
        <begin position="71"/>
        <end position="99"/>
    </location>
</feature>
<organism evidence="20 21">
    <name type="scientific">Paenibacillus beijingensis</name>
    <dbReference type="NCBI Taxonomy" id="1126833"/>
    <lineage>
        <taxon>Bacteria</taxon>
        <taxon>Bacillati</taxon>
        <taxon>Bacillota</taxon>
        <taxon>Bacilli</taxon>
        <taxon>Bacillales</taxon>
        <taxon>Paenibacillaceae</taxon>
        <taxon>Paenibacillus</taxon>
    </lineage>
</organism>
<feature type="domain" description="MrpA C-terminal/MbhE" evidence="19">
    <location>
        <begin position="713"/>
        <end position="791"/>
    </location>
</feature>
<evidence type="ECO:0000259" key="19">
    <source>
        <dbReference type="Pfam" id="PF20501"/>
    </source>
</evidence>
<feature type="transmembrane region" description="Helical" evidence="14">
    <location>
        <begin position="861"/>
        <end position="883"/>
    </location>
</feature>
<feature type="domain" description="NADH:quinone oxidoreductase/Mrp antiporter transmembrane" evidence="15">
    <location>
        <begin position="128"/>
        <end position="424"/>
    </location>
</feature>
<dbReference type="InterPro" id="IPR046806">
    <property type="entry name" value="MrpA_C/MbhE"/>
</dbReference>
<evidence type="ECO:0000256" key="13">
    <source>
        <dbReference type="RuleBase" id="RU000320"/>
    </source>
</evidence>
<dbReference type="Proteomes" id="UP000032633">
    <property type="component" value="Chromosome"/>
</dbReference>
<dbReference type="EMBL" id="CP011058">
    <property type="protein sequence ID" value="AJY73959.1"/>
    <property type="molecule type" value="Genomic_DNA"/>
</dbReference>
<dbReference type="KEGG" id="pbj:VN24_04190"/>
<keyword evidence="7" id="KW-0375">Hydrogen ion transport</keyword>
<dbReference type="NCBIfam" id="NF009223">
    <property type="entry name" value="PRK12573.1"/>
    <property type="match status" value="1"/>
</dbReference>
<dbReference type="InterPro" id="IPR005663">
    <property type="entry name" value="MrpA/MnhA1/PhaAB"/>
</dbReference>
<feature type="transmembrane region" description="Helical" evidence="14">
    <location>
        <begin position="272"/>
        <end position="289"/>
    </location>
</feature>
<evidence type="ECO:0000256" key="11">
    <source>
        <dbReference type="ARBA" id="ARBA00023136"/>
    </source>
</evidence>
<dbReference type="Pfam" id="PF20501">
    <property type="entry name" value="MbhE"/>
    <property type="match status" value="1"/>
</dbReference>
<keyword evidence="21" id="KW-1185">Reference proteome</keyword>
<dbReference type="NCBIfam" id="NF009285">
    <property type="entry name" value="PRK12645.1"/>
    <property type="match status" value="1"/>
</dbReference>
<feature type="transmembrane region" description="Helical" evidence="14">
    <location>
        <begin position="133"/>
        <end position="153"/>
    </location>
</feature>
<dbReference type="InterPro" id="IPR001750">
    <property type="entry name" value="ND/Mrp_TM"/>
</dbReference>
<dbReference type="NCBIfam" id="TIGR00940">
    <property type="entry name" value="2a6301s01"/>
    <property type="match status" value="1"/>
</dbReference>
<feature type="transmembrane region" description="Helical" evidence="14">
    <location>
        <begin position="301"/>
        <end position="325"/>
    </location>
</feature>
<feature type="transmembrane region" description="Helical" evidence="14">
    <location>
        <begin position="938"/>
        <end position="963"/>
    </location>
</feature>
<keyword evidence="3" id="KW-0813">Transport</keyword>
<dbReference type="GO" id="GO:0015297">
    <property type="term" value="F:antiporter activity"/>
    <property type="evidence" value="ECO:0007669"/>
    <property type="project" value="UniProtKB-KW"/>
</dbReference>
<feature type="domain" description="NADH-Ubiquinone oxidoreductase (complex I) chain 5 N-terminal" evidence="16">
    <location>
        <begin position="64"/>
        <end position="107"/>
    </location>
</feature>
<feature type="transmembrane region" description="Helical" evidence="14">
    <location>
        <begin position="711"/>
        <end position="733"/>
    </location>
</feature>
<feature type="transmembrane region" description="Helical" evidence="14">
    <location>
        <begin position="199"/>
        <end position="221"/>
    </location>
</feature>
<keyword evidence="12" id="KW-0739">Sodium transport</keyword>
<dbReference type="Pfam" id="PF04039">
    <property type="entry name" value="MnhB"/>
    <property type="match status" value="1"/>
</dbReference>
<dbReference type="Pfam" id="PF00361">
    <property type="entry name" value="Proton_antipo_M"/>
    <property type="match status" value="1"/>
</dbReference>
<dbReference type="GO" id="GO:0006814">
    <property type="term" value="P:sodium ion transport"/>
    <property type="evidence" value="ECO:0007669"/>
    <property type="project" value="UniProtKB-KW"/>
</dbReference>
<evidence type="ECO:0000256" key="14">
    <source>
        <dbReference type="SAM" id="Phobius"/>
    </source>
</evidence>
<evidence type="ECO:0000256" key="1">
    <source>
        <dbReference type="ARBA" id="ARBA00004651"/>
    </source>
</evidence>
<feature type="transmembrane region" description="Helical" evidence="14">
    <location>
        <begin position="165"/>
        <end position="187"/>
    </location>
</feature>
<dbReference type="GO" id="GO:0005886">
    <property type="term" value="C:plasma membrane"/>
    <property type="evidence" value="ECO:0007669"/>
    <property type="project" value="UniProtKB-SubCell"/>
</dbReference>
<proteinExistence type="inferred from homology"/>
<keyword evidence="11 14" id="KW-0472">Membrane</keyword>
<protein>
    <submittedName>
        <fullName evidence="20">Monovalent cation/H+ antiporter subunit A</fullName>
    </submittedName>
</protein>
<dbReference type="InterPro" id="IPR025383">
    <property type="entry name" value="MrpA_C/MbhD"/>
</dbReference>
<keyword evidence="9" id="KW-0915">Sodium</keyword>
<reference evidence="21" key="2">
    <citation type="submission" date="2015-03" db="EMBL/GenBank/DDBJ databases">
        <title>Genome sequence of Paenibacillus beijingensis strain DSM 24997T.</title>
        <authorList>
            <person name="Kwak Y."/>
            <person name="Shin J.-H."/>
        </authorList>
    </citation>
    <scope>NUCLEOTIDE SEQUENCE [LARGE SCALE GENOMIC DNA]</scope>
    <source>
        <strain evidence="21">DSM 24997</strain>
    </source>
</reference>
<dbReference type="Pfam" id="PF13244">
    <property type="entry name" value="MbhD"/>
    <property type="match status" value="1"/>
</dbReference>
<feature type="transmembrane region" description="Helical" evidence="14">
    <location>
        <begin position="242"/>
        <end position="260"/>
    </location>
</feature>
<keyword evidence="6 13" id="KW-0812">Transmembrane</keyword>
<feature type="transmembrane region" description="Helical" evidence="14">
    <location>
        <begin position="772"/>
        <end position="790"/>
    </location>
</feature>
<feature type="transmembrane region" description="Helical" evidence="14">
    <location>
        <begin position="429"/>
        <end position="451"/>
    </location>
</feature>
<dbReference type="RefSeq" id="WP_045669395.1">
    <property type="nucleotide sequence ID" value="NZ_CP011058.1"/>
</dbReference>
<dbReference type="HOGENOM" id="CLU_007100_2_0_9"/>
<dbReference type="PANTHER" id="PTHR43373:SF1">
    <property type="entry name" value="NA(+)_H(+) ANTIPORTER SUBUNIT A"/>
    <property type="match status" value="1"/>
</dbReference>
<comment type="similarity">
    <text evidence="2">Belongs to the CPA3 antiporters (TC 2.A.63) subunit A family.</text>
</comment>
<feature type="domain" description="MrpA C-terminal/MbhD" evidence="18">
    <location>
        <begin position="637"/>
        <end position="701"/>
    </location>
</feature>
<evidence type="ECO:0000256" key="5">
    <source>
        <dbReference type="ARBA" id="ARBA00022475"/>
    </source>
</evidence>
<evidence type="ECO:0000313" key="21">
    <source>
        <dbReference type="Proteomes" id="UP000032633"/>
    </source>
</evidence>
<dbReference type="PRINTS" id="PR01434">
    <property type="entry name" value="NADHDHGNASE5"/>
</dbReference>
<dbReference type="InterPro" id="IPR001516">
    <property type="entry name" value="Proton_antipo_N"/>
</dbReference>